<dbReference type="STRING" id="1414654.BFR47_13860"/>
<evidence type="ECO:0000259" key="12">
    <source>
        <dbReference type="PROSITE" id="PS50885"/>
    </source>
</evidence>
<dbReference type="Pfam" id="PF00015">
    <property type="entry name" value="MCPsignal"/>
    <property type="match status" value="1"/>
</dbReference>
<keyword evidence="2" id="KW-1003">Cell membrane</keyword>
<dbReference type="PROSITE" id="PS50885">
    <property type="entry name" value="HAMP"/>
    <property type="match status" value="1"/>
</dbReference>
<dbReference type="InterPro" id="IPR033479">
    <property type="entry name" value="dCache_1"/>
</dbReference>
<dbReference type="CDD" id="cd12913">
    <property type="entry name" value="PDC1_MCP_like"/>
    <property type="match status" value="1"/>
</dbReference>
<evidence type="ECO:0000313" key="13">
    <source>
        <dbReference type="EMBL" id="OIN09674.1"/>
    </source>
</evidence>
<dbReference type="InterPro" id="IPR003660">
    <property type="entry name" value="HAMP_dom"/>
</dbReference>
<evidence type="ECO:0000256" key="6">
    <source>
        <dbReference type="ARBA" id="ARBA00023136"/>
    </source>
</evidence>
<dbReference type="PROSITE" id="PS50111">
    <property type="entry name" value="CHEMOTAXIS_TRANSDUC_2"/>
    <property type="match status" value="1"/>
</dbReference>
<keyword evidence="4 10" id="KW-0812">Transmembrane</keyword>
<dbReference type="CDD" id="cd12912">
    <property type="entry name" value="PDC2_MCP_like"/>
    <property type="match status" value="1"/>
</dbReference>
<evidence type="ECO:0000256" key="2">
    <source>
        <dbReference type="ARBA" id="ARBA00022475"/>
    </source>
</evidence>
<dbReference type="Pfam" id="PF00672">
    <property type="entry name" value="HAMP"/>
    <property type="match status" value="1"/>
</dbReference>
<evidence type="ECO:0000256" key="7">
    <source>
        <dbReference type="ARBA" id="ARBA00023224"/>
    </source>
</evidence>
<keyword evidence="7 9" id="KW-0807">Transducer</keyword>
<dbReference type="CDD" id="cd06225">
    <property type="entry name" value="HAMP"/>
    <property type="match status" value="1"/>
</dbReference>
<dbReference type="SUPFAM" id="SSF103190">
    <property type="entry name" value="Sensory domain-like"/>
    <property type="match status" value="1"/>
</dbReference>
<accession>A0A1J4QGZ2</accession>
<keyword evidence="3" id="KW-0145">Chemotaxis</keyword>
<dbReference type="Pfam" id="PF02743">
    <property type="entry name" value="dCache_1"/>
    <property type="match status" value="1"/>
</dbReference>
<sequence>MKIAHKVGLAAATVLLLTVSILSWMQLSQVRDALRSQTTAAITETSSTLAKQIENWLNAKLDIIDLMAQSIDSQFSPVQIQQVFDLPLLKDEFILIFGGLESQNGRRITNDPSWNPVGWDARQRPWYNVAMNTGHAALTEPYADAATGEILISAVAKISDNGQKKGAFGGDLSLKNVADAINVIDFNGAGYAFLVADNGNIISHPDAALNGKSLEDLFEGRRPDFTPSITTYTLDGQPHWVSFTPLTNLQGSKWHIGVVLNEAMVMAKADSLQWQALLISVLGVLISLVLLVLLMTSLLKPLNGLHQSLKDINGGQGDLTKRLPILRRDDFGLVANEFNGFLGHLQKLIGEVMDSSHKLKSSIHDTSGQSEQAENQLQMQLQELDQLATAMHEMAATATEVAQHAQHAAEAANAANQETEQGALVVSRSTQAIERLASDMEDTMASVNELAQLSRNIESILSVITGIAEQTNLLALNAAIEAARAGESGRGFAVVADEVRSLASRTQQSTQEIGDMIERLQSGVRLAENKMKQSQELAALTSVDAAEANEVLARIRDAIGRINDMNLQIATAAEEQSATSEEINQNTTNIRDISQDVATGAVAQVKHCQAMLEQMQRQNNLLGEFRV</sequence>
<comment type="caution">
    <text evidence="13">The sequence shown here is derived from an EMBL/GenBank/DDBJ whole genome shotgun (WGS) entry which is preliminary data.</text>
</comment>
<dbReference type="GO" id="GO:0006935">
    <property type="term" value="P:chemotaxis"/>
    <property type="evidence" value="ECO:0007669"/>
    <property type="project" value="UniProtKB-KW"/>
</dbReference>
<protein>
    <submittedName>
        <fullName evidence="13">Chemotaxis protein</fullName>
    </submittedName>
</protein>
<proteinExistence type="inferred from homology"/>
<dbReference type="AlphaFoldDB" id="A0A1J4QGZ2"/>
<keyword evidence="6 10" id="KW-0472">Membrane</keyword>
<dbReference type="FunFam" id="1.10.287.950:FF:000001">
    <property type="entry name" value="Methyl-accepting chemotaxis sensory transducer"/>
    <property type="match status" value="1"/>
</dbReference>
<dbReference type="OrthoDB" id="2489132at2"/>
<evidence type="ECO:0000256" key="1">
    <source>
        <dbReference type="ARBA" id="ARBA00004651"/>
    </source>
</evidence>
<dbReference type="SMART" id="SM00283">
    <property type="entry name" value="MA"/>
    <property type="match status" value="1"/>
</dbReference>
<comment type="subcellular location">
    <subcellularLocation>
        <location evidence="1">Cell membrane</location>
        <topology evidence="1">Multi-pass membrane protein</topology>
    </subcellularLocation>
</comment>
<reference evidence="13 14" key="1">
    <citation type="submission" date="2016-07" db="EMBL/GenBank/DDBJ databases">
        <title>Draft Genome Sequence of Oceanisphaera psychrotolerans, isolated from coastal sediment samples.</title>
        <authorList>
            <person name="Zhuo S."/>
            <person name="Ruan Z."/>
        </authorList>
    </citation>
    <scope>NUCLEOTIDE SEQUENCE [LARGE SCALE GENOMIC DNA]</scope>
    <source>
        <strain evidence="13 14">LAM-WHM-ZC</strain>
    </source>
</reference>
<name>A0A1J4QGZ2_9GAMM</name>
<dbReference type="RefSeq" id="WP_071472571.1">
    <property type="nucleotide sequence ID" value="NZ_MDKE01000019.1"/>
</dbReference>
<evidence type="ECO:0000313" key="14">
    <source>
        <dbReference type="Proteomes" id="UP000243073"/>
    </source>
</evidence>
<dbReference type="SUPFAM" id="SSF58104">
    <property type="entry name" value="Methyl-accepting chemotaxis protein (MCP) signaling domain"/>
    <property type="match status" value="1"/>
</dbReference>
<dbReference type="InterPro" id="IPR029151">
    <property type="entry name" value="Sensor-like_sf"/>
</dbReference>
<dbReference type="PANTHER" id="PTHR32089">
    <property type="entry name" value="METHYL-ACCEPTING CHEMOTAXIS PROTEIN MCPB"/>
    <property type="match status" value="1"/>
</dbReference>
<dbReference type="GO" id="GO:0007165">
    <property type="term" value="P:signal transduction"/>
    <property type="evidence" value="ECO:0007669"/>
    <property type="project" value="UniProtKB-KW"/>
</dbReference>
<evidence type="ECO:0000259" key="11">
    <source>
        <dbReference type="PROSITE" id="PS50111"/>
    </source>
</evidence>
<dbReference type="Proteomes" id="UP000243073">
    <property type="component" value="Unassembled WGS sequence"/>
</dbReference>
<comment type="similarity">
    <text evidence="8">Belongs to the methyl-accepting chemotaxis (MCP) protein family.</text>
</comment>
<evidence type="ECO:0000256" key="3">
    <source>
        <dbReference type="ARBA" id="ARBA00022500"/>
    </source>
</evidence>
<dbReference type="Gene3D" id="1.10.287.950">
    <property type="entry name" value="Methyl-accepting chemotaxis protein"/>
    <property type="match status" value="1"/>
</dbReference>
<dbReference type="SMART" id="SM00304">
    <property type="entry name" value="HAMP"/>
    <property type="match status" value="1"/>
</dbReference>
<keyword evidence="5 10" id="KW-1133">Transmembrane helix</keyword>
<keyword evidence="14" id="KW-1185">Reference proteome</keyword>
<feature type="transmembrane region" description="Helical" evidence="10">
    <location>
        <begin position="274"/>
        <end position="299"/>
    </location>
</feature>
<evidence type="ECO:0000256" key="8">
    <source>
        <dbReference type="ARBA" id="ARBA00029447"/>
    </source>
</evidence>
<feature type="domain" description="Methyl-accepting transducer" evidence="11">
    <location>
        <begin position="355"/>
        <end position="591"/>
    </location>
</feature>
<evidence type="ECO:0000256" key="4">
    <source>
        <dbReference type="ARBA" id="ARBA00022692"/>
    </source>
</evidence>
<dbReference type="EMBL" id="MDKE01000019">
    <property type="protein sequence ID" value="OIN09674.1"/>
    <property type="molecule type" value="Genomic_DNA"/>
</dbReference>
<dbReference type="InterPro" id="IPR004089">
    <property type="entry name" value="MCPsignal_dom"/>
</dbReference>
<gene>
    <name evidence="13" type="ORF">BFR47_13860</name>
</gene>
<evidence type="ECO:0000256" key="10">
    <source>
        <dbReference type="SAM" id="Phobius"/>
    </source>
</evidence>
<feature type="domain" description="HAMP" evidence="12">
    <location>
        <begin position="296"/>
        <end position="350"/>
    </location>
</feature>
<dbReference type="GO" id="GO:0005886">
    <property type="term" value="C:plasma membrane"/>
    <property type="evidence" value="ECO:0007669"/>
    <property type="project" value="UniProtKB-SubCell"/>
</dbReference>
<dbReference type="CDD" id="cd11386">
    <property type="entry name" value="MCP_signal"/>
    <property type="match status" value="1"/>
</dbReference>
<dbReference type="PANTHER" id="PTHR32089:SF117">
    <property type="entry name" value="METHYL ACCEPTING SENSORY TRANSDUCER WITH CACHE_1 SMALL MOLECULE BINDING DOMAIN"/>
    <property type="match status" value="1"/>
</dbReference>
<evidence type="ECO:0000256" key="5">
    <source>
        <dbReference type="ARBA" id="ARBA00022989"/>
    </source>
</evidence>
<evidence type="ECO:0000256" key="9">
    <source>
        <dbReference type="PROSITE-ProRule" id="PRU00284"/>
    </source>
</evidence>
<organism evidence="13 14">
    <name type="scientific">Oceanisphaera psychrotolerans</name>
    <dbReference type="NCBI Taxonomy" id="1414654"/>
    <lineage>
        <taxon>Bacteria</taxon>
        <taxon>Pseudomonadati</taxon>
        <taxon>Pseudomonadota</taxon>
        <taxon>Gammaproteobacteria</taxon>
        <taxon>Aeromonadales</taxon>
        <taxon>Aeromonadaceae</taxon>
        <taxon>Oceanisphaera</taxon>
    </lineage>
</organism>
<dbReference type="Gene3D" id="3.30.450.20">
    <property type="entry name" value="PAS domain"/>
    <property type="match status" value="2"/>
</dbReference>